<dbReference type="Proteomes" id="UP001217089">
    <property type="component" value="Unassembled WGS sequence"/>
</dbReference>
<evidence type="ECO:0000313" key="6">
    <source>
        <dbReference type="EMBL" id="KAJ8322086.1"/>
    </source>
</evidence>
<dbReference type="Pfam" id="PF00092">
    <property type="entry name" value="VWA"/>
    <property type="match status" value="3"/>
</dbReference>
<dbReference type="PANTHER" id="PTHR24020">
    <property type="entry name" value="COLLAGEN ALPHA"/>
    <property type="match status" value="1"/>
</dbReference>
<dbReference type="Gene3D" id="2.10.25.10">
    <property type="entry name" value="Laminin"/>
    <property type="match status" value="2"/>
</dbReference>
<dbReference type="PROSITE" id="PS01186">
    <property type="entry name" value="EGF_2"/>
    <property type="match status" value="1"/>
</dbReference>
<evidence type="ECO:0000256" key="2">
    <source>
        <dbReference type="PROSITE-ProRule" id="PRU00076"/>
    </source>
</evidence>
<dbReference type="CDD" id="cd00054">
    <property type="entry name" value="EGF_CA"/>
    <property type="match status" value="2"/>
</dbReference>
<dbReference type="InterPro" id="IPR001881">
    <property type="entry name" value="EGF-like_Ca-bd_dom"/>
</dbReference>
<dbReference type="PROSITE" id="PS50026">
    <property type="entry name" value="EGF_3"/>
    <property type="match status" value="2"/>
</dbReference>
<feature type="domain" description="VWFA" evidence="5">
    <location>
        <begin position="33"/>
        <end position="206"/>
    </location>
</feature>
<dbReference type="InterPro" id="IPR036465">
    <property type="entry name" value="vWFA_dom_sf"/>
</dbReference>
<keyword evidence="3" id="KW-0732">Signal</keyword>
<dbReference type="PROSITE" id="PS01187">
    <property type="entry name" value="EGF_CA"/>
    <property type="match status" value="1"/>
</dbReference>
<dbReference type="PROSITE" id="PS00010">
    <property type="entry name" value="ASX_HYDROXYL"/>
    <property type="match status" value="1"/>
</dbReference>
<evidence type="ECO:0000256" key="3">
    <source>
        <dbReference type="SAM" id="SignalP"/>
    </source>
</evidence>
<dbReference type="InterPro" id="IPR000742">
    <property type="entry name" value="EGF"/>
</dbReference>
<evidence type="ECO:0000259" key="5">
    <source>
        <dbReference type="PROSITE" id="PS50234"/>
    </source>
</evidence>
<dbReference type="InterPro" id="IPR050525">
    <property type="entry name" value="ECM_Assembly_Org"/>
</dbReference>
<feature type="domain" description="VWFA" evidence="5">
    <location>
        <begin position="300"/>
        <end position="508"/>
    </location>
</feature>
<gene>
    <name evidence="6" type="ORF">KUTeg_000557</name>
</gene>
<evidence type="ECO:0000256" key="1">
    <source>
        <dbReference type="ARBA" id="ARBA00023157"/>
    </source>
</evidence>
<accession>A0ABQ9FXW0</accession>
<dbReference type="PRINTS" id="PR00453">
    <property type="entry name" value="VWFADOMAIN"/>
</dbReference>
<comment type="caution">
    <text evidence="2">Lacks conserved residue(s) required for the propagation of feature annotation.</text>
</comment>
<dbReference type="PROSITE" id="PS00022">
    <property type="entry name" value="EGF_1"/>
    <property type="match status" value="1"/>
</dbReference>
<feature type="domain" description="VWFA" evidence="5">
    <location>
        <begin position="512"/>
        <end position="664"/>
    </location>
</feature>
<dbReference type="SMART" id="SM00327">
    <property type="entry name" value="VWA"/>
    <property type="match status" value="3"/>
</dbReference>
<keyword evidence="2" id="KW-0245">EGF-like domain</keyword>
<dbReference type="SMART" id="SM00181">
    <property type="entry name" value="EGF"/>
    <property type="match status" value="2"/>
</dbReference>
<proteinExistence type="predicted"/>
<dbReference type="InterPro" id="IPR018097">
    <property type="entry name" value="EGF_Ca-bd_CS"/>
</dbReference>
<feature type="chain" id="PRO_5047206164" evidence="3">
    <location>
        <begin position="17"/>
        <end position="672"/>
    </location>
</feature>
<dbReference type="Pfam" id="PF00008">
    <property type="entry name" value="EGF"/>
    <property type="match status" value="1"/>
</dbReference>
<keyword evidence="7" id="KW-1185">Reference proteome</keyword>
<feature type="disulfide bond" evidence="2">
    <location>
        <begin position="242"/>
        <end position="251"/>
    </location>
</feature>
<name>A0ABQ9FXW0_TEGGR</name>
<evidence type="ECO:0000259" key="4">
    <source>
        <dbReference type="PROSITE" id="PS50026"/>
    </source>
</evidence>
<reference evidence="6 7" key="1">
    <citation type="submission" date="2022-12" db="EMBL/GenBank/DDBJ databases">
        <title>Chromosome-level genome of Tegillarca granosa.</title>
        <authorList>
            <person name="Kim J."/>
        </authorList>
    </citation>
    <scope>NUCLEOTIDE SEQUENCE [LARGE SCALE GENOMIC DNA]</scope>
    <source>
        <strain evidence="6">Teg-2019</strain>
        <tissue evidence="6">Adductor muscle</tissue>
    </source>
</reference>
<dbReference type="SUPFAM" id="SSF53300">
    <property type="entry name" value="vWA-like"/>
    <property type="match status" value="3"/>
</dbReference>
<keyword evidence="1 2" id="KW-1015">Disulfide bond</keyword>
<feature type="domain" description="EGF-like" evidence="4">
    <location>
        <begin position="254"/>
        <end position="290"/>
    </location>
</feature>
<dbReference type="SUPFAM" id="SSF57196">
    <property type="entry name" value="EGF/Laminin"/>
    <property type="match status" value="1"/>
</dbReference>
<organism evidence="6 7">
    <name type="scientific">Tegillarca granosa</name>
    <name type="common">Malaysian cockle</name>
    <name type="synonym">Anadara granosa</name>
    <dbReference type="NCBI Taxonomy" id="220873"/>
    <lineage>
        <taxon>Eukaryota</taxon>
        <taxon>Metazoa</taxon>
        <taxon>Spiralia</taxon>
        <taxon>Lophotrochozoa</taxon>
        <taxon>Mollusca</taxon>
        <taxon>Bivalvia</taxon>
        <taxon>Autobranchia</taxon>
        <taxon>Pteriomorphia</taxon>
        <taxon>Arcoida</taxon>
        <taxon>Arcoidea</taxon>
        <taxon>Arcidae</taxon>
        <taxon>Tegillarca</taxon>
    </lineage>
</organism>
<dbReference type="CDD" id="cd01450">
    <property type="entry name" value="vWFA_subfamily_ECM"/>
    <property type="match status" value="1"/>
</dbReference>
<dbReference type="EMBL" id="JARBDR010000018">
    <property type="protein sequence ID" value="KAJ8322086.1"/>
    <property type="molecule type" value="Genomic_DNA"/>
</dbReference>
<evidence type="ECO:0000313" key="7">
    <source>
        <dbReference type="Proteomes" id="UP001217089"/>
    </source>
</evidence>
<dbReference type="Gene3D" id="3.40.50.410">
    <property type="entry name" value="von Willebrand factor, type A domain"/>
    <property type="match status" value="3"/>
</dbReference>
<feature type="domain" description="EGF-like" evidence="4">
    <location>
        <begin position="215"/>
        <end position="252"/>
    </location>
</feature>
<feature type="disulfide bond" evidence="2">
    <location>
        <begin position="280"/>
        <end position="289"/>
    </location>
</feature>
<feature type="signal peptide" evidence="3">
    <location>
        <begin position="1"/>
        <end position="16"/>
    </location>
</feature>
<dbReference type="PANTHER" id="PTHR24020:SF20">
    <property type="entry name" value="PH DOMAIN-CONTAINING PROTEIN"/>
    <property type="match status" value="1"/>
</dbReference>
<dbReference type="SMART" id="SM00179">
    <property type="entry name" value="EGF_CA"/>
    <property type="match status" value="2"/>
</dbReference>
<dbReference type="InterPro" id="IPR000152">
    <property type="entry name" value="EGF-type_Asp/Asn_hydroxyl_site"/>
</dbReference>
<dbReference type="PROSITE" id="PS50234">
    <property type="entry name" value="VWFA"/>
    <property type="match status" value="3"/>
</dbReference>
<protein>
    <submittedName>
        <fullName evidence="6">Uncharacterized protein</fullName>
    </submittedName>
</protein>
<dbReference type="InterPro" id="IPR002035">
    <property type="entry name" value="VWF_A"/>
</dbReference>
<sequence>MIVIFFLFLLSVLSNCLHFGHTKESDCLKQPGDILFLVDRSGSVGEESFRKCLDFIVEVSKYFEIGNDHVKFSIFTTEADRAGFYFNQYNTKQQFIDLIQRIRNGELKFNTSVKFEDSLIHAQKSVFNKSNGARDFAHKILVAITDGDITVDTGPNTLQDDDVIMFGIGASGSNVYSNTISQIASSPKHMYIVNDFNFVSDVTQSLINTSCSEMLKNPCKSGKCVNATSCIWTGQANYTCICIPGFTGKHCDIDINECESLPCQNGGTCEDQLNAYTCLCPPLFSAVNCEIDLCSLQPMDIVFLMDGSYSIDTANFLQQKLFIKQVLQNLTIGSDDALVGAVTFSTTANVSFSLKSPFNVTQMETAIDSAHFMNGVSFLGNAFQTVGNMLQKESRLRSKKIVVLLFDGMMSDPGEAKKMADNLINQLGAQIFVIAFGSDFYHEKALELTGGVRENVLIHNQPIKFLSRLVYERSRTECFDCKRINDTDMIFLVDCSHDVRELHLTNTIPTKLREIVTSLPIGQHDVQFSLITYHVTAELKFNLTRFDQSDLESIKSYVSRFTKSREKGNMMSGLREALVQFTNFNLTNRKKQLVIISPFKSSLDDQSKKVLADLDELGVEIITFALDCVDELSCNCKQVASSVGHTYYFGNNFNDSIDTLISNMQETSCKKR</sequence>
<comment type="caution">
    <text evidence="6">The sequence shown here is derived from an EMBL/GenBank/DDBJ whole genome shotgun (WGS) entry which is preliminary data.</text>
</comment>